<gene>
    <name evidence="1" type="ORF">VRU48_06165</name>
</gene>
<evidence type="ECO:0000313" key="1">
    <source>
        <dbReference type="EMBL" id="MEE1944684.1"/>
    </source>
</evidence>
<comment type="caution">
    <text evidence="1">The sequence shown here is derived from an EMBL/GenBank/DDBJ whole genome shotgun (WGS) entry which is preliminary data.</text>
</comment>
<accession>A0ABU7I5D5</accession>
<protein>
    <submittedName>
        <fullName evidence="1">PKD-like family lipoprotein</fullName>
    </submittedName>
</protein>
<sequence length="510" mass="56983">MTKKYFRYGMLLLFLAVGLCSSCRKDLGNYDYKEVNEGTISNIEATYSALRGSLLTINPTLIFTKDDGKDTTKYTYAWYSIDDSALPVTKKTIATTRNLNWTVTLASVNTPYTLIYEVREVSSGIIYRKSCKLTVTTNIADGWLVLNDIDGSARLDFFNYLTASNDFQAYTDLLATQSTLKLVGKPKLVYFYQRRDPFSSVIARSIFIGTDQSTFVINTQNNTFSSFVNISTITSSYSPPPYYAEKVVSQASSYLAYLLDSNGELYFENATVGYAFGTRVNKTSNGINFKISPYFAEAYRNGITYALMYDTDNKRFMEHKSSNTSSSVPVTTSTLFTPGSMGMDLLYMASTPAISNQTFALFKNSANKIFLARIVCNSTTFSPQAFDEITTAPEMNSATQFAIDPSEGYVMYAVGSKIYRYNPFDKSNTMVLDLGSRKIALIKYQKMTYQPTNTRYAEYAKKLIVCTYDAASPNTSGTMDLYNVPSLNGAVSLYKSFTGLGKIIDVSYRE</sequence>
<dbReference type="Proteomes" id="UP001336835">
    <property type="component" value="Unassembled WGS sequence"/>
</dbReference>
<name>A0ABU7I5D5_9SPHI</name>
<organism evidence="1 2">
    <name type="scientific">Pedobacter albus</name>
    <dbReference type="NCBI Taxonomy" id="3113905"/>
    <lineage>
        <taxon>Bacteria</taxon>
        <taxon>Pseudomonadati</taxon>
        <taxon>Bacteroidota</taxon>
        <taxon>Sphingobacteriia</taxon>
        <taxon>Sphingobacteriales</taxon>
        <taxon>Sphingobacteriaceae</taxon>
        <taxon>Pedobacter</taxon>
    </lineage>
</organism>
<dbReference type="InterPro" id="IPR032183">
    <property type="entry name" value="PKD-like"/>
</dbReference>
<keyword evidence="2" id="KW-1185">Reference proteome</keyword>
<evidence type="ECO:0000313" key="2">
    <source>
        <dbReference type="Proteomes" id="UP001336835"/>
    </source>
</evidence>
<proteinExistence type="predicted"/>
<dbReference type="EMBL" id="JAZDQT010000001">
    <property type="protein sequence ID" value="MEE1944684.1"/>
    <property type="molecule type" value="Genomic_DNA"/>
</dbReference>
<reference evidence="1 2" key="1">
    <citation type="submission" date="2024-01" db="EMBL/GenBank/DDBJ databases">
        <title>Pedobacter sp. nov., isolated from fresh soil.</title>
        <authorList>
            <person name="Le N.T.T."/>
        </authorList>
    </citation>
    <scope>NUCLEOTIDE SEQUENCE [LARGE SCALE GENOMIC DNA]</scope>
    <source>
        <strain evidence="1 2">KR3-3</strain>
    </source>
</reference>
<dbReference type="RefSeq" id="WP_330107046.1">
    <property type="nucleotide sequence ID" value="NZ_JAZDQT010000001.1"/>
</dbReference>
<dbReference type="Pfam" id="PF16407">
    <property type="entry name" value="PKD_2"/>
    <property type="match status" value="1"/>
</dbReference>